<feature type="transmembrane region" description="Helical" evidence="11">
    <location>
        <begin position="560"/>
        <end position="577"/>
    </location>
</feature>
<dbReference type="SUPFAM" id="SSF90112">
    <property type="entry name" value="Neurotransmitter-gated ion-channel transmembrane pore"/>
    <property type="match status" value="1"/>
</dbReference>
<dbReference type="EMBL" id="CMVM020000312">
    <property type="status" value="NOT_ANNOTATED_CDS"/>
    <property type="molecule type" value="Genomic_DNA"/>
</dbReference>
<keyword evidence="8 11" id="KW-0406">Ion transport</keyword>
<dbReference type="Proteomes" id="UP000024404">
    <property type="component" value="Unassembled WGS sequence"/>
</dbReference>
<evidence type="ECO:0000256" key="2">
    <source>
        <dbReference type="ARBA" id="ARBA00004236"/>
    </source>
</evidence>
<feature type="chain" id="PRO_5035968193" description="Neurotransmitter-gated ion-channel ligand-binding domain-containing protein" evidence="11">
    <location>
        <begin position="20"/>
        <end position="719"/>
    </location>
</feature>
<dbReference type="InterPro" id="IPR036734">
    <property type="entry name" value="Neur_chan_lig-bd_sf"/>
</dbReference>
<evidence type="ECO:0000256" key="4">
    <source>
        <dbReference type="ARBA" id="ARBA00022475"/>
    </source>
</evidence>
<dbReference type="InterPro" id="IPR006202">
    <property type="entry name" value="Neur_chan_lig-bd"/>
</dbReference>
<feature type="domain" description="Neurotransmitter-gated ion-channel transmembrane" evidence="13">
    <location>
        <begin position="560"/>
        <end position="646"/>
    </location>
</feature>
<evidence type="ECO:0008006" key="16">
    <source>
        <dbReference type="Google" id="ProtNLM"/>
    </source>
</evidence>
<dbReference type="Pfam" id="PF02931">
    <property type="entry name" value="Neur_chan_LBD"/>
    <property type="match status" value="1"/>
</dbReference>
<dbReference type="Pfam" id="PF02932">
    <property type="entry name" value="Neur_chan_memb"/>
    <property type="match status" value="1"/>
</dbReference>
<feature type="signal peptide" evidence="11">
    <location>
        <begin position="1"/>
        <end position="19"/>
    </location>
</feature>
<keyword evidence="15" id="KW-1185">Reference proteome</keyword>
<dbReference type="GO" id="GO:0004888">
    <property type="term" value="F:transmembrane signaling receptor activity"/>
    <property type="evidence" value="ECO:0007669"/>
    <property type="project" value="InterPro"/>
</dbReference>
<dbReference type="GO" id="GO:0005886">
    <property type="term" value="C:plasma membrane"/>
    <property type="evidence" value="ECO:0007669"/>
    <property type="project" value="UniProtKB-SubCell"/>
</dbReference>
<protein>
    <recommendedName>
        <fullName evidence="16">Neurotransmitter-gated ion-channel ligand-binding domain-containing protein</fullName>
    </recommendedName>
</protein>
<feature type="transmembrane region" description="Helical" evidence="11">
    <location>
        <begin position="582"/>
        <end position="598"/>
    </location>
</feature>
<evidence type="ECO:0000256" key="6">
    <source>
        <dbReference type="ARBA" id="ARBA00022729"/>
    </source>
</evidence>
<accession>A0A8R1TIM1</accession>
<comment type="subcellular location">
    <subcellularLocation>
        <location evidence="2">Cell membrane</location>
    </subcellularLocation>
    <subcellularLocation>
        <location evidence="1">Membrane</location>
        <topology evidence="1">Multi-pass membrane protein</topology>
    </subcellularLocation>
</comment>
<dbReference type="InterPro" id="IPR018000">
    <property type="entry name" value="Neurotransmitter_ion_chnl_CS"/>
</dbReference>
<dbReference type="OMA" id="KYPHDNQ"/>
<comment type="similarity">
    <text evidence="11">Belongs to the ligand-gated ion channel (TC 1.A.9) family.</text>
</comment>
<dbReference type="PRINTS" id="PR00252">
    <property type="entry name" value="NRIONCHANNEL"/>
</dbReference>
<keyword evidence="9 11" id="KW-0472">Membrane</keyword>
<dbReference type="InterPro" id="IPR038050">
    <property type="entry name" value="Neuro_actylchol_rec"/>
</dbReference>
<evidence type="ECO:0000256" key="1">
    <source>
        <dbReference type="ARBA" id="ARBA00004141"/>
    </source>
</evidence>
<dbReference type="PRINTS" id="PR00253">
    <property type="entry name" value="GABAARECEPTR"/>
</dbReference>
<keyword evidence="7 11" id="KW-1133">Transmembrane helix</keyword>
<dbReference type="CDD" id="cd19049">
    <property type="entry name" value="LGIC_TM_anion"/>
    <property type="match status" value="1"/>
</dbReference>
<evidence type="ECO:0000256" key="7">
    <source>
        <dbReference type="ARBA" id="ARBA00022989"/>
    </source>
</evidence>
<dbReference type="PROSITE" id="PS00236">
    <property type="entry name" value="NEUROTR_ION_CHANNEL"/>
    <property type="match status" value="1"/>
</dbReference>
<evidence type="ECO:0000256" key="3">
    <source>
        <dbReference type="ARBA" id="ARBA00022448"/>
    </source>
</evidence>
<dbReference type="Gene3D" id="2.70.170.10">
    <property type="entry name" value="Neurotransmitter-gated ion-channel ligand-binding domain"/>
    <property type="match status" value="1"/>
</dbReference>
<sequence length="719" mass="84088">MNSKYFYIIFAAIFAKATATSHTSSNQNSILWINTTYQAEDLGIHYAKLSQCKAWNLWWKLQRGDIVVTNEIIDFLLTRRKQVSLNRIVHLKKFGLPKYLLSKYKIVHINFENVCKNYSRYLRIDSLGAAKQYGINLFEICNNHEAKKKAFLNMEDDRFENDKNYESNFSTSTEMSQKSDLLESQTKNPSVLFTIKYDQDSQQVDNSLTNQSPIGIRIINPRAEITYQISIKYEHNNSMFIVRNQKVADFFKLGEISSIFEFHKGIEIDLEKPIITCTISLELIKFSVSQNLNGKKAGNEKVETNVTSNEKISISAIFFKRNIQLSSILNVFDNEIMSNLIPLSSSCLMPFLNKTDYDSRSPPNIIEDGITEVFFGILVQSISNFDQSTMDYDMDMWLRMAWHDSRLAHQLDRPILINDENTLKKIWRPAPFFRNAKEAEYHRMTKLNFWLYIFPNGEIFFETHIYLKASCKLILCKYPHDNQVCSLKITATSDQNSIRYSWFPRLSDAIRMNELMDLEELYIEKFYKHYCDGVRKTGNFSCLEVSFQLKRRLDYHMTRTYIPTAICVVFSWISVWLPEEFVTGRIFGALTLFLTLSAESSAVKEMLPKVSYMKAIDLWFGFTASFVFITMVEALIVISLEYKSRQLRLKAEADLDDISRYQMMLLMLESSRYHSTARNIDKYCRTLYPVVFLVFLIIYYFVITEGDETKCLQRINDEF</sequence>
<evidence type="ECO:0000313" key="14">
    <source>
        <dbReference type="EnsemblMetazoa" id="OVOC10038.1"/>
    </source>
</evidence>
<keyword evidence="3 11" id="KW-0813">Transport</keyword>
<dbReference type="PANTHER" id="PTHR18945">
    <property type="entry name" value="NEUROTRANSMITTER GATED ION CHANNEL"/>
    <property type="match status" value="1"/>
</dbReference>
<reference evidence="14" key="2">
    <citation type="submission" date="2022-06" db="UniProtKB">
        <authorList>
            <consortium name="EnsemblMetazoa"/>
        </authorList>
    </citation>
    <scope>IDENTIFICATION</scope>
</reference>
<reference evidence="15" key="1">
    <citation type="submission" date="2013-10" db="EMBL/GenBank/DDBJ databases">
        <title>Genome sequencing of Onchocerca volvulus.</title>
        <authorList>
            <person name="Cotton J."/>
            <person name="Tsai J."/>
            <person name="Stanley E."/>
            <person name="Tracey A."/>
            <person name="Holroyd N."/>
            <person name="Lustigman S."/>
            <person name="Berriman M."/>
        </authorList>
    </citation>
    <scope>NUCLEOTIDE SEQUENCE</scope>
</reference>
<evidence type="ECO:0000313" key="15">
    <source>
        <dbReference type="Proteomes" id="UP000024404"/>
    </source>
</evidence>
<evidence type="ECO:0000256" key="8">
    <source>
        <dbReference type="ARBA" id="ARBA00023065"/>
    </source>
</evidence>
<evidence type="ECO:0000256" key="10">
    <source>
        <dbReference type="ARBA" id="ARBA00023303"/>
    </source>
</evidence>
<keyword evidence="5 11" id="KW-0812">Transmembrane</keyword>
<evidence type="ECO:0000259" key="12">
    <source>
        <dbReference type="Pfam" id="PF02931"/>
    </source>
</evidence>
<dbReference type="GO" id="GO:0005230">
    <property type="term" value="F:extracellular ligand-gated monoatomic ion channel activity"/>
    <property type="evidence" value="ECO:0007669"/>
    <property type="project" value="InterPro"/>
</dbReference>
<dbReference type="EnsemblMetazoa" id="OVOC10038.1">
    <property type="protein sequence ID" value="OVOC10038.1"/>
    <property type="gene ID" value="WBGene00246847"/>
</dbReference>
<dbReference type="AlphaFoldDB" id="A0A8R1TIM1"/>
<evidence type="ECO:0000256" key="11">
    <source>
        <dbReference type="RuleBase" id="RU000687"/>
    </source>
</evidence>
<keyword evidence="10 11" id="KW-0407">Ion channel</keyword>
<name>A0A8R1TIM1_ONCVO</name>
<organism evidence="14 15">
    <name type="scientific">Onchocerca volvulus</name>
    <dbReference type="NCBI Taxonomy" id="6282"/>
    <lineage>
        <taxon>Eukaryota</taxon>
        <taxon>Metazoa</taxon>
        <taxon>Ecdysozoa</taxon>
        <taxon>Nematoda</taxon>
        <taxon>Chromadorea</taxon>
        <taxon>Rhabditida</taxon>
        <taxon>Spirurina</taxon>
        <taxon>Spiruromorpha</taxon>
        <taxon>Filarioidea</taxon>
        <taxon>Onchocercidae</taxon>
        <taxon>Onchocerca</taxon>
    </lineage>
</organism>
<dbReference type="InterPro" id="IPR006201">
    <property type="entry name" value="Neur_channel"/>
</dbReference>
<dbReference type="InterPro" id="IPR036719">
    <property type="entry name" value="Neuro-gated_channel_TM_sf"/>
</dbReference>
<evidence type="ECO:0000256" key="5">
    <source>
        <dbReference type="ARBA" id="ARBA00022692"/>
    </source>
</evidence>
<keyword evidence="4" id="KW-1003">Cell membrane</keyword>
<keyword evidence="6 11" id="KW-0732">Signal</keyword>
<dbReference type="Gene3D" id="1.20.58.390">
    <property type="entry name" value="Neurotransmitter-gated ion-channel transmembrane domain"/>
    <property type="match status" value="1"/>
</dbReference>
<dbReference type="CDD" id="cd18987">
    <property type="entry name" value="LGIC_ECD_anion"/>
    <property type="match status" value="1"/>
</dbReference>
<feature type="transmembrane region" description="Helical" evidence="11">
    <location>
        <begin position="686"/>
        <end position="703"/>
    </location>
</feature>
<proteinExistence type="inferred from homology"/>
<dbReference type="InterPro" id="IPR006028">
    <property type="entry name" value="GABAA/Glycine_rcpt"/>
</dbReference>
<evidence type="ECO:0000259" key="13">
    <source>
        <dbReference type="Pfam" id="PF02932"/>
    </source>
</evidence>
<dbReference type="SUPFAM" id="SSF63712">
    <property type="entry name" value="Nicotinic receptor ligand binding domain-like"/>
    <property type="match status" value="1"/>
</dbReference>
<feature type="transmembrane region" description="Helical" evidence="11">
    <location>
        <begin position="618"/>
        <end position="640"/>
    </location>
</feature>
<dbReference type="InterPro" id="IPR006029">
    <property type="entry name" value="Neurotrans-gated_channel_TM"/>
</dbReference>
<dbReference type="FunFam" id="1.20.58.390:FF:000055">
    <property type="entry name" value="Ligand-Gated ion Channel"/>
    <property type="match status" value="1"/>
</dbReference>
<evidence type="ECO:0000256" key="9">
    <source>
        <dbReference type="ARBA" id="ARBA00023136"/>
    </source>
</evidence>
<feature type="domain" description="Neurotransmitter-gated ion-channel ligand-binding" evidence="12">
    <location>
        <begin position="355"/>
        <end position="552"/>
    </location>
</feature>